<dbReference type="InterPro" id="IPR055348">
    <property type="entry name" value="DctQ"/>
</dbReference>
<dbReference type="EMBL" id="FTOQ01000006">
    <property type="protein sequence ID" value="SIS90538.1"/>
    <property type="molecule type" value="Genomic_DNA"/>
</dbReference>
<name>A0A1N7MWY5_9RHOB</name>
<evidence type="ECO:0000256" key="3">
    <source>
        <dbReference type="ARBA" id="ARBA00022475"/>
    </source>
</evidence>
<dbReference type="OrthoDB" id="9797534at2"/>
<dbReference type="GO" id="GO:0015740">
    <property type="term" value="P:C4-dicarboxylate transport"/>
    <property type="evidence" value="ECO:0007669"/>
    <property type="project" value="TreeGrafter"/>
</dbReference>
<evidence type="ECO:0000256" key="8">
    <source>
        <dbReference type="ARBA" id="ARBA00038436"/>
    </source>
</evidence>
<feature type="transmembrane region" description="Helical" evidence="9">
    <location>
        <begin position="86"/>
        <end position="107"/>
    </location>
</feature>
<dbReference type="GO" id="GO:0022857">
    <property type="term" value="F:transmembrane transporter activity"/>
    <property type="evidence" value="ECO:0007669"/>
    <property type="project" value="UniProtKB-UniRule"/>
</dbReference>
<feature type="domain" description="Tripartite ATP-independent periplasmic transporters DctQ component" evidence="10">
    <location>
        <begin position="24"/>
        <end position="155"/>
    </location>
</feature>
<evidence type="ECO:0000313" key="11">
    <source>
        <dbReference type="EMBL" id="SIS90538.1"/>
    </source>
</evidence>
<feature type="transmembrane region" description="Helical" evidence="9">
    <location>
        <begin position="46"/>
        <end position="65"/>
    </location>
</feature>
<keyword evidence="6 9" id="KW-1133">Transmembrane helix</keyword>
<keyword evidence="2 9" id="KW-0813">Transport</keyword>
<evidence type="ECO:0000256" key="2">
    <source>
        <dbReference type="ARBA" id="ARBA00022448"/>
    </source>
</evidence>
<feature type="transmembrane region" description="Helical" evidence="9">
    <location>
        <begin position="12"/>
        <end position="34"/>
    </location>
</feature>
<keyword evidence="5 9" id="KW-0812">Transmembrane</keyword>
<comment type="function">
    <text evidence="9">Part of the tripartite ATP-independent periplasmic (TRAP) transport system.</text>
</comment>
<evidence type="ECO:0000256" key="7">
    <source>
        <dbReference type="ARBA" id="ARBA00023136"/>
    </source>
</evidence>
<dbReference type="RefSeq" id="WP_076448176.1">
    <property type="nucleotide sequence ID" value="NZ_FTOQ01000006.1"/>
</dbReference>
<keyword evidence="3" id="KW-1003">Cell membrane</keyword>
<evidence type="ECO:0000256" key="6">
    <source>
        <dbReference type="ARBA" id="ARBA00022989"/>
    </source>
</evidence>
<evidence type="ECO:0000256" key="5">
    <source>
        <dbReference type="ARBA" id="ARBA00022692"/>
    </source>
</evidence>
<comment type="subcellular location">
    <subcellularLocation>
        <location evidence="1 9">Cell inner membrane</location>
        <topology evidence="1 9">Multi-pass membrane protein</topology>
    </subcellularLocation>
</comment>
<dbReference type="STRING" id="633194.SAMN05421759_1067"/>
<evidence type="ECO:0000256" key="1">
    <source>
        <dbReference type="ARBA" id="ARBA00004429"/>
    </source>
</evidence>
<protein>
    <recommendedName>
        <fullName evidence="9">TRAP transporter small permease protein</fullName>
    </recommendedName>
</protein>
<dbReference type="Proteomes" id="UP000186684">
    <property type="component" value="Unassembled WGS sequence"/>
</dbReference>
<dbReference type="GO" id="GO:0005886">
    <property type="term" value="C:plasma membrane"/>
    <property type="evidence" value="ECO:0007669"/>
    <property type="project" value="UniProtKB-SubCell"/>
</dbReference>
<dbReference type="Pfam" id="PF04290">
    <property type="entry name" value="DctQ"/>
    <property type="match status" value="1"/>
</dbReference>
<feature type="transmembrane region" description="Helical" evidence="9">
    <location>
        <begin position="127"/>
        <end position="147"/>
    </location>
</feature>
<keyword evidence="12" id="KW-1185">Reference proteome</keyword>
<evidence type="ECO:0000259" key="10">
    <source>
        <dbReference type="Pfam" id="PF04290"/>
    </source>
</evidence>
<sequence>MLTGFLHRLYDAAGALAGVFLVAICVIVTGQIVARQMGTIIPSADQYAGFCLAATSFLGLAYSFRGGSHIRVTLFVQGLRGTAERALLVLALATAAAITLLLAWHTIGMVIQNFSRGEVTSGLVPMPLWVPQLGMAIGVTLFGIALLEDLFCALTGRQPAFNAAERELEARNAEGDDPPAAS</sequence>
<evidence type="ECO:0000256" key="9">
    <source>
        <dbReference type="RuleBase" id="RU369079"/>
    </source>
</evidence>
<keyword evidence="4 9" id="KW-0997">Cell inner membrane</keyword>
<dbReference type="PANTHER" id="PTHR35011:SF10">
    <property type="entry name" value="TRAP TRANSPORTER SMALL PERMEASE PROTEIN"/>
    <property type="match status" value="1"/>
</dbReference>
<keyword evidence="7 9" id="KW-0472">Membrane</keyword>
<reference evidence="12" key="1">
    <citation type="submission" date="2017-01" db="EMBL/GenBank/DDBJ databases">
        <authorList>
            <person name="Varghese N."/>
            <person name="Submissions S."/>
        </authorList>
    </citation>
    <scope>NUCLEOTIDE SEQUENCE [LARGE SCALE GENOMIC DNA]</scope>
    <source>
        <strain evidence="12">DSM 29430</strain>
    </source>
</reference>
<gene>
    <name evidence="11" type="ORF">SAMN05421759_1067</name>
</gene>
<dbReference type="AlphaFoldDB" id="A0A1N7MWY5"/>
<evidence type="ECO:0000256" key="4">
    <source>
        <dbReference type="ARBA" id="ARBA00022519"/>
    </source>
</evidence>
<proteinExistence type="inferred from homology"/>
<accession>A0A1N7MWY5</accession>
<comment type="similarity">
    <text evidence="8 9">Belongs to the TRAP transporter small permease family.</text>
</comment>
<evidence type="ECO:0000313" key="12">
    <source>
        <dbReference type="Proteomes" id="UP000186684"/>
    </source>
</evidence>
<dbReference type="PANTHER" id="PTHR35011">
    <property type="entry name" value="2,3-DIKETO-L-GULONATE TRAP TRANSPORTER SMALL PERMEASE PROTEIN YIAM"/>
    <property type="match status" value="1"/>
</dbReference>
<organism evidence="11 12">
    <name type="scientific">Roseivivax lentus</name>
    <dbReference type="NCBI Taxonomy" id="633194"/>
    <lineage>
        <taxon>Bacteria</taxon>
        <taxon>Pseudomonadati</taxon>
        <taxon>Pseudomonadota</taxon>
        <taxon>Alphaproteobacteria</taxon>
        <taxon>Rhodobacterales</taxon>
        <taxon>Roseobacteraceae</taxon>
        <taxon>Roseivivax</taxon>
    </lineage>
</organism>
<dbReference type="InterPro" id="IPR007387">
    <property type="entry name" value="TRAP_DctQ"/>
</dbReference>
<comment type="subunit">
    <text evidence="9">The complex comprises the extracytoplasmic solute receptor protein and the two transmembrane proteins.</text>
</comment>